<gene>
    <name evidence="2" type="ORF">APAL1065_LOCUS6100</name>
</gene>
<dbReference type="EMBL" id="HBHT01009122">
    <property type="protein sequence ID" value="CAD9952816.1"/>
    <property type="molecule type" value="Transcribed_RNA"/>
</dbReference>
<protein>
    <submittedName>
        <fullName evidence="2">Uncharacterized protein</fullName>
    </submittedName>
</protein>
<sequence>MAFLSNSPAVIKGAMSKEEDWNDSTTTVETTASLSDTLDGPRRSSKRTLVLDANLAKEGRDVNVARASSYRQKCTASLSHSLVVNRTKSSGLDDRFSTSLNMCDSNMNLMDLRWKRSGEPIVIHEDDNDMDEIGDSFVVQSFSHLKPMLHSPSVERKVKSLDSQSTPFVIQHIGALHPVELPQIFTM</sequence>
<proteinExistence type="predicted"/>
<evidence type="ECO:0000313" key="2">
    <source>
        <dbReference type="EMBL" id="CAD9952816.1"/>
    </source>
</evidence>
<dbReference type="AlphaFoldDB" id="A0A7S2VE97"/>
<accession>A0A7S2VE97</accession>
<feature type="region of interest" description="Disordered" evidence="1">
    <location>
        <begin position="15"/>
        <end position="43"/>
    </location>
</feature>
<organism evidence="2">
    <name type="scientific">Entomoneis paludosa</name>
    <dbReference type="NCBI Taxonomy" id="265537"/>
    <lineage>
        <taxon>Eukaryota</taxon>
        <taxon>Sar</taxon>
        <taxon>Stramenopiles</taxon>
        <taxon>Ochrophyta</taxon>
        <taxon>Bacillariophyta</taxon>
        <taxon>Bacillariophyceae</taxon>
        <taxon>Bacillariophycidae</taxon>
        <taxon>Entomoneidaceae</taxon>
        <taxon>Entomoneis</taxon>
    </lineage>
</organism>
<name>A0A7S2VE97_9STRA</name>
<evidence type="ECO:0000256" key="1">
    <source>
        <dbReference type="SAM" id="MobiDB-lite"/>
    </source>
</evidence>
<reference evidence="2" key="1">
    <citation type="submission" date="2021-01" db="EMBL/GenBank/DDBJ databases">
        <authorList>
            <person name="Corre E."/>
            <person name="Pelletier E."/>
            <person name="Niang G."/>
            <person name="Scheremetjew M."/>
            <person name="Finn R."/>
            <person name="Kale V."/>
            <person name="Holt S."/>
            <person name="Cochrane G."/>
            <person name="Meng A."/>
            <person name="Brown T."/>
            <person name="Cohen L."/>
        </authorList>
    </citation>
    <scope>NUCLEOTIDE SEQUENCE</scope>
    <source>
        <strain evidence="2">CCMP125</strain>
    </source>
</reference>
<feature type="compositionally biased region" description="Polar residues" evidence="1">
    <location>
        <begin position="23"/>
        <end position="36"/>
    </location>
</feature>